<proteinExistence type="predicted"/>
<evidence type="ECO:0000313" key="1">
    <source>
        <dbReference type="EMBL" id="SVC31041.1"/>
    </source>
</evidence>
<accession>A0A382L813</accession>
<reference evidence="1" key="1">
    <citation type="submission" date="2018-05" db="EMBL/GenBank/DDBJ databases">
        <authorList>
            <person name="Lanie J.A."/>
            <person name="Ng W.-L."/>
            <person name="Kazmierczak K.M."/>
            <person name="Andrzejewski T.M."/>
            <person name="Davidsen T.M."/>
            <person name="Wayne K.J."/>
            <person name="Tettelin H."/>
            <person name="Glass J.I."/>
            <person name="Rusch D."/>
            <person name="Podicherti R."/>
            <person name="Tsui H.-C.T."/>
            <person name="Winkler M.E."/>
        </authorList>
    </citation>
    <scope>NUCLEOTIDE SEQUENCE</scope>
</reference>
<organism evidence="1">
    <name type="scientific">marine metagenome</name>
    <dbReference type="NCBI Taxonomy" id="408172"/>
    <lineage>
        <taxon>unclassified sequences</taxon>
        <taxon>metagenomes</taxon>
        <taxon>ecological metagenomes</taxon>
    </lineage>
</organism>
<dbReference type="EMBL" id="UINC01084413">
    <property type="protein sequence ID" value="SVC31041.1"/>
    <property type="molecule type" value="Genomic_DNA"/>
</dbReference>
<dbReference type="AlphaFoldDB" id="A0A382L813"/>
<protein>
    <submittedName>
        <fullName evidence="1">Uncharacterized protein</fullName>
    </submittedName>
</protein>
<sequence length="152" mass="17578">MKKLFVVLFLIFNSLKVQAIEPLKNYSLENILENDEINYKILEGCISLYMAVTELTRERYPDLGDQFSEMTETLNPYGIISLSKMQGQPYNEAKNIFFNNVSNLKDQYIDEMNKNGKLNGSYFKGSFLGDDLSFCYEVTRYLQLAIMESLGE</sequence>
<gene>
    <name evidence="1" type="ORF">METZ01_LOCUS283895</name>
</gene>
<name>A0A382L813_9ZZZZ</name>